<proteinExistence type="predicted"/>
<keyword evidence="3" id="KW-1185">Reference proteome</keyword>
<organism evidence="2 3">
    <name type="scientific">Roseospira goensis</name>
    <dbReference type="NCBI Taxonomy" id="391922"/>
    <lineage>
        <taxon>Bacteria</taxon>
        <taxon>Pseudomonadati</taxon>
        <taxon>Pseudomonadota</taxon>
        <taxon>Alphaproteobacteria</taxon>
        <taxon>Rhodospirillales</taxon>
        <taxon>Rhodospirillaceae</taxon>
        <taxon>Roseospira</taxon>
    </lineage>
</organism>
<dbReference type="NCBIfam" id="NF045541">
    <property type="entry name" value="scaf_prot_MCP2"/>
    <property type="match status" value="1"/>
</dbReference>
<accession>A0A7W6S2Y5</accession>
<evidence type="ECO:0000313" key="2">
    <source>
        <dbReference type="EMBL" id="MBB4287869.1"/>
    </source>
</evidence>
<dbReference type="EMBL" id="JACIGI010000058">
    <property type="protein sequence ID" value="MBB4287869.1"/>
    <property type="molecule type" value="Genomic_DNA"/>
</dbReference>
<feature type="region of interest" description="Disordered" evidence="1">
    <location>
        <begin position="175"/>
        <end position="196"/>
    </location>
</feature>
<feature type="compositionally biased region" description="Basic and acidic residues" evidence="1">
    <location>
        <begin position="186"/>
        <end position="196"/>
    </location>
</feature>
<feature type="compositionally biased region" description="Low complexity" evidence="1">
    <location>
        <begin position="227"/>
        <end position="245"/>
    </location>
</feature>
<evidence type="ECO:0000256" key="1">
    <source>
        <dbReference type="SAM" id="MobiDB-lite"/>
    </source>
</evidence>
<name>A0A7W6S2Y5_9PROT</name>
<protein>
    <submittedName>
        <fullName evidence="2">Phage major head subunit gpT-like protein</fullName>
    </submittedName>
</protein>
<comment type="caution">
    <text evidence="2">The sequence shown here is derived from an EMBL/GenBank/DDBJ whole genome shotgun (WGS) entry which is preliminary data.</text>
</comment>
<reference evidence="2 3" key="1">
    <citation type="submission" date="2020-08" db="EMBL/GenBank/DDBJ databases">
        <title>Genome sequencing of Purple Non-Sulfur Bacteria from various extreme environments.</title>
        <authorList>
            <person name="Mayer M."/>
        </authorList>
    </citation>
    <scope>NUCLEOTIDE SEQUENCE [LARGE SCALE GENOMIC DNA]</scope>
    <source>
        <strain evidence="2 3">JA135</strain>
    </source>
</reference>
<dbReference type="Pfam" id="PF25209">
    <property type="entry name" value="Phage_capsid_4"/>
    <property type="match status" value="1"/>
</dbReference>
<evidence type="ECO:0000313" key="3">
    <source>
        <dbReference type="Proteomes" id="UP000555728"/>
    </source>
</evidence>
<dbReference type="AlphaFoldDB" id="A0A7W6S2Y5"/>
<dbReference type="Proteomes" id="UP000555728">
    <property type="component" value="Unassembled WGS sequence"/>
</dbReference>
<dbReference type="RefSeq" id="WP_184438033.1">
    <property type="nucleotide sequence ID" value="NZ_JACIGI010000058.1"/>
</dbReference>
<feature type="region of interest" description="Disordered" evidence="1">
    <location>
        <begin position="221"/>
        <end position="251"/>
    </location>
</feature>
<gene>
    <name evidence="2" type="ORF">GGD88_003627</name>
</gene>
<sequence length="622" mass="65305">MPLDAPALRTRAAGGAATLNREARTVDVVALSGPAPVPRPAPAPAPEVRGAWIEELDAASADLTGFGGAPVLMDHRNAVDAVVGAVALVRVEGARIIASVRFDGSAEADRLMDKIQAGSVRGVSLGYSVQAWTRAGARDGLPVFRATKWTPRELSFTPLGSDPGATVRKEHITMDPETKTAPAKAPEAESGKDIEGRVGALESKVDGMAATLDEIKAAVTKGTNDNAPAGKDGQDGGQARAAGPGTMHTRAAPVINNRPTTVSGGADYTDPAVIRRAMAGALAAQFSPLVKPEGMAAQFMRHRALDMVAELEAARGERVNAFDRDAVFNTIFTRAHSTSDFPLLLADGANKALLAQYQAAEPTYRKLAAKKPMNDFKAHKFLRVGDFPDFVEVAEGAPHERGTISENRETVTPKEFATGITIGRRALINDDLGALADFSALIAVRAAAFENGLVYDLLASDGPNMSDGVTLFHVTHSNKAGTGAAISVTTVGAAVAALRKMTGLDGMKLNVQPKFLVCGPDTELTARQVLAAITPTKSGDVNPWAGQLELVVDANITGNRWHVVADPMQVPSLVYGYVQGAEGPQIHTEIDFDTRGVRVRAGLDFGCGAIDYRGLYLNEGSA</sequence>